<keyword evidence="2" id="KW-1185">Reference proteome</keyword>
<organism evidence="1 2">
    <name type="scientific">Cajanus cajan</name>
    <name type="common">Pigeon pea</name>
    <name type="synonym">Cajanus indicus</name>
    <dbReference type="NCBI Taxonomy" id="3821"/>
    <lineage>
        <taxon>Eukaryota</taxon>
        <taxon>Viridiplantae</taxon>
        <taxon>Streptophyta</taxon>
        <taxon>Embryophyta</taxon>
        <taxon>Tracheophyta</taxon>
        <taxon>Spermatophyta</taxon>
        <taxon>Magnoliopsida</taxon>
        <taxon>eudicotyledons</taxon>
        <taxon>Gunneridae</taxon>
        <taxon>Pentapetalae</taxon>
        <taxon>rosids</taxon>
        <taxon>fabids</taxon>
        <taxon>Fabales</taxon>
        <taxon>Fabaceae</taxon>
        <taxon>Papilionoideae</taxon>
        <taxon>50 kb inversion clade</taxon>
        <taxon>NPAAA clade</taxon>
        <taxon>indigoferoid/millettioid clade</taxon>
        <taxon>Phaseoleae</taxon>
        <taxon>Cajanus</taxon>
    </lineage>
</organism>
<dbReference type="EMBL" id="KQ483509">
    <property type="protein sequence ID" value="KYP48062.1"/>
    <property type="molecule type" value="Genomic_DNA"/>
</dbReference>
<protein>
    <submittedName>
        <fullName evidence="1">Retrovirus-related Pol polyprotein from transposon TNT 1-94</fullName>
    </submittedName>
</protein>
<evidence type="ECO:0000313" key="2">
    <source>
        <dbReference type="Proteomes" id="UP000075243"/>
    </source>
</evidence>
<gene>
    <name evidence="1" type="ORF">KK1_030257</name>
</gene>
<dbReference type="Proteomes" id="UP000075243">
    <property type="component" value="Unassembled WGS sequence"/>
</dbReference>
<dbReference type="Gramene" id="C.cajan_26716.t">
    <property type="protein sequence ID" value="C.cajan_26716.t.cds1"/>
    <property type="gene ID" value="C.cajan_26716"/>
</dbReference>
<dbReference type="OMA" id="SFRIMEY"/>
<sequence length="81" mass="9222">MEVILIQQGYAKAIKKEENMSTSISQKEKADMIKKARSAIILCLGDKALREVAKEKTTVAMWLKLESLYMTKSLAQKLYLK</sequence>
<dbReference type="Pfam" id="PF14223">
    <property type="entry name" value="Retrotran_gag_2"/>
    <property type="match status" value="1"/>
</dbReference>
<accession>A0A151RZU3</accession>
<evidence type="ECO:0000313" key="1">
    <source>
        <dbReference type="EMBL" id="KYP48062.1"/>
    </source>
</evidence>
<name>A0A151RZU3_CAJCA</name>
<dbReference type="AlphaFoldDB" id="A0A151RZU3"/>
<proteinExistence type="predicted"/>
<reference evidence="1" key="1">
    <citation type="journal article" date="2012" name="Nat. Biotechnol.">
        <title>Draft genome sequence of pigeonpea (Cajanus cajan), an orphan legume crop of resource-poor farmers.</title>
        <authorList>
            <person name="Varshney R.K."/>
            <person name="Chen W."/>
            <person name="Li Y."/>
            <person name="Bharti A.K."/>
            <person name="Saxena R.K."/>
            <person name="Schlueter J.A."/>
            <person name="Donoghue M.T."/>
            <person name="Azam S."/>
            <person name="Fan G."/>
            <person name="Whaley A.M."/>
            <person name="Farmer A.D."/>
            <person name="Sheridan J."/>
            <person name="Iwata A."/>
            <person name="Tuteja R."/>
            <person name="Penmetsa R.V."/>
            <person name="Wu W."/>
            <person name="Upadhyaya H.D."/>
            <person name="Yang S.P."/>
            <person name="Shah T."/>
            <person name="Saxena K.B."/>
            <person name="Michael T."/>
            <person name="McCombie W.R."/>
            <person name="Yang B."/>
            <person name="Zhang G."/>
            <person name="Yang H."/>
            <person name="Wang J."/>
            <person name="Spillane C."/>
            <person name="Cook D.R."/>
            <person name="May G.D."/>
            <person name="Xu X."/>
            <person name="Jackson S.A."/>
        </authorList>
    </citation>
    <scope>NUCLEOTIDE SEQUENCE [LARGE SCALE GENOMIC DNA]</scope>
</reference>